<dbReference type="Proteomes" id="UP000265600">
    <property type="component" value="Unassembled WGS sequence"/>
</dbReference>
<accession>A0A3A4MTG6</accession>
<organism evidence="1 2">
    <name type="scientific">Streptococcus pseudopneumoniae</name>
    <dbReference type="NCBI Taxonomy" id="257758"/>
    <lineage>
        <taxon>Bacteria</taxon>
        <taxon>Bacillati</taxon>
        <taxon>Bacillota</taxon>
        <taxon>Bacilli</taxon>
        <taxon>Lactobacillales</taxon>
        <taxon>Streptococcaceae</taxon>
        <taxon>Streptococcus</taxon>
    </lineage>
</organism>
<evidence type="ECO:0000313" key="2">
    <source>
        <dbReference type="Proteomes" id="UP000265600"/>
    </source>
</evidence>
<dbReference type="RefSeq" id="WP_119946799.1">
    <property type="nucleotide sequence ID" value="NZ_PTTJ01000070.1"/>
</dbReference>
<evidence type="ECO:0000313" key="1">
    <source>
        <dbReference type="EMBL" id="RJP13368.1"/>
    </source>
</evidence>
<gene>
    <name evidence="1" type="ORF">C5O69_04425</name>
</gene>
<evidence type="ECO:0008006" key="3">
    <source>
        <dbReference type="Google" id="ProtNLM"/>
    </source>
</evidence>
<comment type="caution">
    <text evidence="1">The sequence shown here is derived from an EMBL/GenBank/DDBJ whole genome shotgun (WGS) entry which is preliminary data.</text>
</comment>
<proteinExistence type="predicted"/>
<dbReference type="InterPro" id="IPR024524">
    <property type="entry name" value="DUF3800"/>
</dbReference>
<dbReference type="AlphaFoldDB" id="A0A3A4MTG6"/>
<protein>
    <recommendedName>
        <fullName evidence="3">DUF3800 domain-containing protein</fullName>
    </recommendedName>
</protein>
<name>A0A3A4MTG6_9STRE</name>
<sequence length="280" mass="32969">MANWRNRPRNITHISTDIPWIITIDESGTPDLSYAQRFISPSSTNYDPHNVHFNVTACLLSTSIFNETRDMIMDLKNKYWNNAYANYNNETRRVCFHSTEIRRRKNAFNFQDKATHRLFVDDLSDVLRNINIKLFSSHINKLSLVRQYNTPYDPYELSLTFILERISFETRNQDAVIVLESRGKKEDKKLLNHIVKLLDYGTPYVKKEKFSFIKGVYFNGKWDKQSNNLKSHWILELADLYCYPIFKYGKDGTHDLAFSTLEEKLSGFPNYHGIGIKQFP</sequence>
<reference evidence="2" key="1">
    <citation type="submission" date="2018-02" db="EMBL/GenBank/DDBJ databases">
        <authorList>
            <person name="Handem S."/>
        </authorList>
    </citation>
    <scope>NUCLEOTIDE SEQUENCE [LARGE SCALE GENOMIC DNA]</scope>
    <source>
        <strain evidence="2">Spain3473</strain>
    </source>
</reference>
<dbReference type="EMBL" id="PTTJ01000070">
    <property type="protein sequence ID" value="RJP13368.1"/>
    <property type="molecule type" value="Genomic_DNA"/>
</dbReference>
<dbReference type="Pfam" id="PF12686">
    <property type="entry name" value="DUF3800"/>
    <property type="match status" value="1"/>
</dbReference>